<keyword evidence="1" id="KW-0472">Membrane</keyword>
<accession>A0ABP6TD39</accession>
<evidence type="ECO:0000256" key="1">
    <source>
        <dbReference type="SAM" id="Phobius"/>
    </source>
</evidence>
<feature type="transmembrane region" description="Helical" evidence="1">
    <location>
        <begin position="204"/>
        <end position="222"/>
    </location>
</feature>
<dbReference type="EMBL" id="BAAAYN010000082">
    <property type="protein sequence ID" value="GAA3398347.1"/>
    <property type="molecule type" value="Genomic_DNA"/>
</dbReference>
<feature type="transmembrane region" description="Helical" evidence="1">
    <location>
        <begin position="77"/>
        <end position="97"/>
    </location>
</feature>
<name>A0ABP6TD39_9ACTN</name>
<evidence type="ECO:0000313" key="2">
    <source>
        <dbReference type="EMBL" id="GAA3398347.1"/>
    </source>
</evidence>
<protein>
    <submittedName>
        <fullName evidence="2">Uncharacterized protein</fullName>
    </submittedName>
</protein>
<feature type="transmembrane region" description="Helical" evidence="1">
    <location>
        <begin position="45"/>
        <end position="65"/>
    </location>
</feature>
<feature type="transmembrane region" description="Helical" evidence="1">
    <location>
        <begin position="109"/>
        <end position="129"/>
    </location>
</feature>
<dbReference type="RefSeq" id="WP_345733710.1">
    <property type="nucleotide sequence ID" value="NZ_BAAAYN010000082.1"/>
</dbReference>
<feature type="transmembrane region" description="Helical" evidence="1">
    <location>
        <begin position="17"/>
        <end position="39"/>
    </location>
</feature>
<organism evidence="2 3">
    <name type="scientific">Cryptosporangium minutisporangium</name>
    <dbReference type="NCBI Taxonomy" id="113569"/>
    <lineage>
        <taxon>Bacteria</taxon>
        <taxon>Bacillati</taxon>
        <taxon>Actinomycetota</taxon>
        <taxon>Actinomycetes</taxon>
        <taxon>Cryptosporangiales</taxon>
        <taxon>Cryptosporangiaceae</taxon>
        <taxon>Cryptosporangium</taxon>
    </lineage>
</organism>
<comment type="caution">
    <text evidence="2">The sequence shown here is derived from an EMBL/GenBank/DDBJ whole genome shotgun (WGS) entry which is preliminary data.</text>
</comment>
<sequence length="223" mass="22786">MAITGVVGENSGRVVRLALLGPLTAVLLFAVGLVVLASLPLPEPLQYPVLTLLGVGGAAVLARLGRWWTLPDAGLSALVFCVTAPPLLLGVAQYALLHSSSKLTTHGPAYLVFFGGLAGLLVAVDRLVAAGRRARAWSVGVLGAVVLADLAVIVTVVLSGADAPHPASAPVWLFTALTDSGFGLPSPSGWETFTITDAVELDPLLYLLSGGLALGAVTARRAR</sequence>
<dbReference type="Proteomes" id="UP001501676">
    <property type="component" value="Unassembled WGS sequence"/>
</dbReference>
<keyword evidence="1" id="KW-1133">Transmembrane helix</keyword>
<reference evidence="3" key="1">
    <citation type="journal article" date="2019" name="Int. J. Syst. Evol. Microbiol.">
        <title>The Global Catalogue of Microorganisms (GCM) 10K type strain sequencing project: providing services to taxonomists for standard genome sequencing and annotation.</title>
        <authorList>
            <consortium name="The Broad Institute Genomics Platform"/>
            <consortium name="The Broad Institute Genome Sequencing Center for Infectious Disease"/>
            <person name="Wu L."/>
            <person name="Ma J."/>
        </authorList>
    </citation>
    <scope>NUCLEOTIDE SEQUENCE [LARGE SCALE GENOMIC DNA]</scope>
    <source>
        <strain evidence="3">JCM 9458</strain>
    </source>
</reference>
<evidence type="ECO:0000313" key="3">
    <source>
        <dbReference type="Proteomes" id="UP001501676"/>
    </source>
</evidence>
<keyword evidence="1" id="KW-0812">Transmembrane</keyword>
<keyword evidence="3" id="KW-1185">Reference proteome</keyword>
<gene>
    <name evidence="2" type="ORF">GCM10020369_81580</name>
</gene>
<feature type="transmembrane region" description="Helical" evidence="1">
    <location>
        <begin position="136"/>
        <end position="158"/>
    </location>
</feature>
<proteinExistence type="predicted"/>